<organism evidence="3 4">
    <name type="scientific">Sus scrofa</name>
    <name type="common">Pig</name>
    <dbReference type="NCBI Taxonomy" id="9823"/>
    <lineage>
        <taxon>Eukaryota</taxon>
        <taxon>Metazoa</taxon>
        <taxon>Chordata</taxon>
        <taxon>Craniata</taxon>
        <taxon>Vertebrata</taxon>
        <taxon>Euteleostomi</taxon>
        <taxon>Mammalia</taxon>
        <taxon>Eutheria</taxon>
        <taxon>Laurasiatheria</taxon>
        <taxon>Artiodactyla</taxon>
        <taxon>Suina</taxon>
        <taxon>Suidae</taxon>
        <taxon>Sus</taxon>
    </lineage>
</organism>
<protein>
    <submittedName>
        <fullName evidence="3">Energy homeostasis associated</fullName>
    </submittedName>
</protein>
<proteinExistence type="predicted"/>
<name>A0A8D1CBF1_PIG</name>
<dbReference type="InterPro" id="IPR034461">
    <property type="entry name" value="Adropin"/>
</dbReference>
<dbReference type="Proteomes" id="UP000694570">
    <property type="component" value="Unplaced"/>
</dbReference>
<dbReference type="Proteomes" id="UP000694722">
    <property type="component" value="Unplaced"/>
</dbReference>
<reference evidence="3" key="1">
    <citation type="submission" date="2025-05" db="UniProtKB">
        <authorList>
            <consortium name="Ensembl"/>
        </authorList>
    </citation>
    <scope>IDENTIFICATION</scope>
</reference>
<dbReference type="Proteomes" id="UP000694723">
    <property type="component" value="Unplaced"/>
</dbReference>
<dbReference type="Ensembl" id="ENSSSCT00040042019.1">
    <property type="protein sequence ID" value="ENSSSCP00040017593.1"/>
    <property type="gene ID" value="ENSSSCG00040031259.1"/>
</dbReference>
<feature type="region of interest" description="Disordered" evidence="1">
    <location>
        <begin position="1"/>
        <end position="63"/>
    </location>
</feature>
<evidence type="ECO:0000313" key="4">
    <source>
        <dbReference type="Proteomes" id="UP000694570"/>
    </source>
</evidence>
<dbReference type="PANTHER" id="PTHR38492:SF1">
    <property type="entry name" value="ADROPIN"/>
    <property type="match status" value="1"/>
</dbReference>
<dbReference type="Ensembl" id="ENSSSCT00060078404.1">
    <property type="protein sequence ID" value="ENSSSCP00060033872.1"/>
    <property type="gene ID" value="ENSSSCG00060057557.1"/>
</dbReference>
<evidence type="ECO:0000256" key="2">
    <source>
        <dbReference type="SAM" id="Phobius"/>
    </source>
</evidence>
<feature type="compositionally biased region" description="Pro residues" evidence="1">
    <location>
        <begin position="36"/>
        <end position="47"/>
    </location>
</feature>
<feature type="compositionally biased region" description="Basic and acidic residues" evidence="1">
    <location>
        <begin position="16"/>
        <end position="26"/>
    </location>
</feature>
<feature type="transmembrane region" description="Helical" evidence="2">
    <location>
        <begin position="137"/>
        <end position="160"/>
    </location>
</feature>
<dbReference type="Proteomes" id="UP000694728">
    <property type="component" value="Unplaced"/>
</dbReference>
<keyword evidence="2" id="KW-0472">Membrane</keyword>
<evidence type="ECO:0000313" key="3">
    <source>
        <dbReference type="Ensembl" id="ENSSSCP00030032421.1"/>
    </source>
</evidence>
<evidence type="ECO:0000256" key="1">
    <source>
        <dbReference type="SAM" id="MobiDB-lite"/>
    </source>
</evidence>
<dbReference type="AlphaFoldDB" id="A0A8D1CBF1"/>
<dbReference type="PANTHER" id="PTHR38492">
    <property type="entry name" value="ADROPIN"/>
    <property type="match status" value="1"/>
</dbReference>
<dbReference type="Ensembl" id="ENSSSCT00030071096.1">
    <property type="protein sequence ID" value="ENSSSCP00030032421.1"/>
    <property type="gene ID" value="ENSSSCG00030051033.1"/>
</dbReference>
<dbReference type="Ensembl" id="ENSSSCT00045004174.1">
    <property type="protein sequence ID" value="ENSSSCP00045002648.1"/>
    <property type="gene ID" value="ENSSSCG00045002670.1"/>
</dbReference>
<keyword evidence="2" id="KW-0812">Transmembrane</keyword>
<feature type="region of interest" description="Disordered" evidence="1">
    <location>
        <begin position="169"/>
        <end position="202"/>
    </location>
</feature>
<keyword evidence="2" id="KW-1133">Transmembrane helix</keyword>
<dbReference type="Proteomes" id="UP000694571">
    <property type="component" value="Unplaced"/>
</dbReference>
<accession>A0A8D1CBF1</accession>
<sequence>PARRRPPAAEAAPVAPRRERPAEAVRRGGGPGEGTSPPPASCCPPPAGSQLQSAPSIPLPQTFPRARTGLNSGSGLQVDVSTVQESLSVWTRQPPWKAGYPGVPPRHGPRHRGSSWVCACLRVLPVMGAAISQGALIAIICNGLVGFLLLLLWVILCWACHSRSANIDSLSESSPNSSPGPCPEKAPPPQKPSHEGSYLLQP</sequence>
<dbReference type="Ensembl" id="ENSSSCT00050038348.1">
    <property type="protein sequence ID" value="ENSSSCP00050015890.1"/>
    <property type="gene ID" value="ENSSSCG00050028513.1"/>
</dbReference>
<dbReference type="Proteomes" id="UP000694724">
    <property type="component" value="Unplaced"/>
</dbReference>
<dbReference type="Ensembl" id="ENSSSCT00055033190.1">
    <property type="protein sequence ID" value="ENSSSCP00055026436.1"/>
    <property type="gene ID" value="ENSSSCG00055016838.1"/>
</dbReference>
<feature type="compositionally biased region" description="Pro residues" evidence="1">
    <location>
        <begin position="178"/>
        <end position="191"/>
    </location>
</feature>